<feature type="domain" description="Gnk2-homologous" evidence="3">
    <location>
        <begin position="1"/>
        <end position="96"/>
    </location>
</feature>
<reference evidence="5" key="1">
    <citation type="journal article" date="2010" name="Nat. Biotechnol.">
        <title>Draft genome sequence of the oilseed species Ricinus communis.</title>
        <authorList>
            <person name="Chan A.P."/>
            <person name="Crabtree J."/>
            <person name="Zhao Q."/>
            <person name="Lorenzi H."/>
            <person name="Orvis J."/>
            <person name="Puiu D."/>
            <person name="Melake-Berhan A."/>
            <person name="Jones K.M."/>
            <person name="Redman J."/>
            <person name="Chen G."/>
            <person name="Cahoon E.B."/>
            <person name="Gedil M."/>
            <person name="Stanke M."/>
            <person name="Haas B.J."/>
            <person name="Wortman J.R."/>
            <person name="Fraser-Liggett C.M."/>
            <person name="Ravel J."/>
            <person name="Rabinowicz P.D."/>
        </authorList>
    </citation>
    <scope>NUCLEOTIDE SEQUENCE [LARGE SCALE GENOMIC DNA]</scope>
    <source>
        <strain evidence="5">cv. Hale</strain>
    </source>
</reference>
<keyword evidence="1" id="KW-0732">Signal</keyword>
<accession>B9RXT2</accession>
<sequence length="119" mass="12848">MEIRELQRNMEVGIANSIKAIASSSPVDKKFATEVVNISSFQRLYSLVQCRPDLSEADCNRCFSGAIAYLPVCCGGKQGANVLTPSCGFRYELYPFYNLSAAAAPPPLPSASPKEPQAL</sequence>
<dbReference type="InParanoid" id="B9RXT2"/>
<evidence type="ECO:0000256" key="1">
    <source>
        <dbReference type="ARBA" id="ARBA00022729"/>
    </source>
</evidence>
<dbReference type="PANTHER" id="PTHR32099">
    <property type="entry name" value="CYSTEINE-RICH REPEAT SECRETORY PROTEIN"/>
    <property type="match status" value="1"/>
</dbReference>
<name>B9RXT2_RICCO</name>
<dbReference type="STRING" id="3988.B9RXT2"/>
<dbReference type="CDD" id="cd23509">
    <property type="entry name" value="Gnk2-like"/>
    <property type="match status" value="1"/>
</dbReference>
<proteinExistence type="predicted"/>
<keyword evidence="5" id="KW-1185">Reference proteome</keyword>
<dbReference type="InterPro" id="IPR038408">
    <property type="entry name" value="GNK2_sf"/>
</dbReference>
<organism evidence="4 5">
    <name type="scientific">Ricinus communis</name>
    <name type="common">Castor bean</name>
    <dbReference type="NCBI Taxonomy" id="3988"/>
    <lineage>
        <taxon>Eukaryota</taxon>
        <taxon>Viridiplantae</taxon>
        <taxon>Streptophyta</taxon>
        <taxon>Embryophyta</taxon>
        <taxon>Tracheophyta</taxon>
        <taxon>Spermatophyta</taxon>
        <taxon>Magnoliopsida</taxon>
        <taxon>eudicotyledons</taxon>
        <taxon>Gunneridae</taxon>
        <taxon>Pentapetalae</taxon>
        <taxon>rosids</taxon>
        <taxon>fabids</taxon>
        <taxon>Malpighiales</taxon>
        <taxon>Euphorbiaceae</taxon>
        <taxon>Acalyphoideae</taxon>
        <taxon>Acalypheae</taxon>
        <taxon>Ricinus</taxon>
    </lineage>
</organism>
<dbReference type="eggNOG" id="ENOG502QWDY">
    <property type="taxonomic scope" value="Eukaryota"/>
</dbReference>
<evidence type="ECO:0000256" key="2">
    <source>
        <dbReference type="ARBA" id="ARBA00022737"/>
    </source>
</evidence>
<dbReference type="FunFam" id="3.30.430.20:FF:000002">
    <property type="entry name" value="Cysteine-rich receptor-like protein kinase 10"/>
    <property type="match status" value="1"/>
</dbReference>
<evidence type="ECO:0000313" key="4">
    <source>
        <dbReference type="EMBL" id="EEF43938.1"/>
    </source>
</evidence>
<dbReference type="InterPro" id="IPR002902">
    <property type="entry name" value="GNK2"/>
</dbReference>
<dbReference type="EMBL" id="EQ973828">
    <property type="protein sequence ID" value="EEF43938.1"/>
    <property type="molecule type" value="Genomic_DNA"/>
</dbReference>
<keyword evidence="2" id="KW-0677">Repeat</keyword>
<dbReference type="Proteomes" id="UP000008311">
    <property type="component" value="Unassembled WGS sequence"/>
</dbReference>
<dbReference type="AlphaFoldDB" id="B9RXT2"/>
<evidence type="ECO:0000313" key="5">
    <source>
        <dbReference type="Proteomes" id="UP000008311"/>
    </source>
</evidence>
<dbReference type="PROSITE" id="PS51473">
    <property type="entry name" value="GNK2"/>
    <property type="match status" value="1"/>
</dbReference>
<dbReference type="Gene3D" id="3.30.430.20">
    <property type="entry name" value="Gnk2 domain, C-X8-C-X2-C motif"/>
    <property type="match status" value="1"/>
</dbReference>
<gene>
    <name evidence="4" type="ORF">RCOM_0906020</name>
</gene>
<dbReference type="Pfam" id="PF01657">
    <property type="entry name" value="Stress-antifung"/>
    <property type="match status" value="1"/>
</dbReference>
<dbReference type="PANTHER" id="PTHR32099:SF42">
    <property type="entry name" value="CYSTEINE-RICH RECEPTOR-LIKE PROTEIN KINASE 9-RELATED"/>
    <property type="match status" value="1"/>
</dbReference>
<protein>
    <recommendedName>
        <fullName evidence="3">Gnk2-homologous domain-containing protein</fullName>
    </recommendedName>
</protein>
<evidence type="ECO:0000259" key="3">
    <source>
        <dbReference type="PROSITE" id="PS51473"/>
    </source>
</evidence>